<feature type="compositionally biased region" description="Acidic residues" evidence="1">
    <location>
        <begin position="333"/>
        <end position="347"/>
    </location>
</feature>
<name>A0A3N4L5H1_9PEZI</name>
<dbReference type="OrthoDB" id="5400174at2759"/>
<sequence>MMGSRFTRKFDPGKFDARQLIKMWPKLKIPNLPWPTIKFTRRFLSKVLGGGEQMVECVISEAKQRTQIYPIKVYYCERAEWSPDMPPEPGAHGVVYATVPDPRDLDRPVDLNYSSYALFCRRAANKWDYCGEYEITRRKFIPGEWDDVPEVAKKSWSEGFSGKKGKKWGINILRKRGLLGPHDPPPSPEDILVLIDQGRLLLECQIYKCVGYNLDFYETLKEAWEREVEIDNEIKREEEEEEEDGGIRLPEKKRRRLTTTIRVPKDAEDEDEEEGDGDIKLPVKRKRRLTTARRVSKDTDEGDDEEEEEGEEVLVERPETRRKRRRRRRINEEGEYDDDEDEDYTEN</sequence>
<dbReference type="STRING" id="1392247.A0A3N4L5H1"/>
<organism evidence="3 4">
    <name type="scientific">Morchella conica CCBAS932</name>
    <dbReference type="NCBI Taxonomy" id="1392247"/>
    <lineage>
        <taxon>Eukaryota</taxon>
        <taxon>Fungi</taxon>
        <taxon>Dikarya</taxon>
        <taxon>Ascomycota</taxon>
        <taxon>Pezizomycotina</taxon>
        <taxon>Pezizomycetes</taxon>
        <taxon>Pezizales</taxon>
        <taxon>Morchellaceae</taxon>
        <taxon>Morchella</taxon>
    </lineage>
</organism>
<proteinExistence type="predicted"/>
<evidence type="ECO:0000256" key="1">
    <source>
        <dbReference type="SAM" id="MobiDB-lite"/>
    </source>
</evidence>
<dbReference type="Pfam" id="PF20411">
    <property type="entry name" value="DUF6697"/>
    <property type="match status" value="1"/>
</dbReference>
<accession>A0A3N4L5H1</accession>
<feature type="region of interest" description="Disordered" evidence="1">
    <location>
        <begin position="289"/>
        <end position="347"/>
    </location>
</feature>
<dbReference type="InParanoid" id="A0A3N4L5H1"/>
<dbReference type="InterPro" id="IPR046520">
    <property type="entry name" value="DUF6697"/>
</dbReference>
<protein>
    <recommendedName>
        <fullName evidence="2">DUF6697 domain-containing protein</fullName>
    </recommendedName>
</protein>
<feature type="compositionally biased region" description="Acidic residues" evidence="1">
    <location>
        <begin position="300"/>
        <end position="313"/>
    </location>
</feature>
<evidence type="ECO:0000259" key="2">
    <source>
        <dbReference type="Pfam" id="PF20411"/>
    </source>
</evidence>
<evidence type="ECO:0000313" key="4">
    <source>
        <dbReference type="Proteomes" id="UP000277580"/>
    </source>
</evidence>
<gene>
    <name evidence="3" type="ORF">P167DRAFT_382373</name>
</gene>
<evidence type="ECO:0000313" key="3">
    <source>
        <dbReference type="EMBL" id="RPB15881.1"/>
    </source>
</evidence>
<dbReference type="AlphaFoldDB" id="A0A3N4L5H1"/>
<feature type="compositionally biased region" description="Basic residues" evidence="1">
    <location>
        <begin position="320"/>
        <end position="329"/>
    </location>
</feature>
<keyword evidence="4" id="KW-1185">Reference proteome</keyword>
<dbReference type="Proteomes" id="UP000277580">
    <property type="component" value="Unassembled WGS sequence"/>
</dbReference>
<feature type="domain" description="DUF6697" evidence="2">
    <location>
        <begin position="39"/>
        <end position="222"/>
    </location>
</feature>
<dbReference type="EMBL" id="ML119111">
    <property type="protein sequence ID" value="RPB15881.1"/>
    <property type="molecule type" value="Genomic_DNA"/>
</dbReference>
<reference evidence="3 4" key="1">
    <citation type="journal article" date="2018" name="Nat. Ecol. Evol.">
        <title>Pezizomycetes genomes reveal the molecular basis of ectomycorrhizal truffle lifestyle.</title>
        <authorList>
            <person name="Murat C."/>
            <person name="Payen T."/>
            <person name="Noel B."/>
            <person name="Kuo A."/>
            <person name="Morin E."/>
            <person name="Chen J."/>
            <person name="Kohler A."/>
            <person name="Krizsan K."/>
            <person name="Balestrini R."/>
            <person name="Da Silva C."/>
            <person name="Montanini B."/>
            <person name="Hainaut M."/>
            <person name="Levati E."/>
            <person name="Barry K.W."/>
            <person name="Belfiori B."/>
            <person name="Cichocki N."/>
            <person name="Clum A."/>
            <person name="Dockter R.B."/>
            <person name="Fauchery L."/>
            <person name="Guy J."/>
            <person name="Iotti M."/>
            <person name="Le Tacon F."/>
            <person name="Lindquist E.A."/>
            <person name="Lipzen A."/>
            <person name="Malagnac F."/>
            <person name="Mello A."/>
            <person name="Molinier V."/>
            <person name="Miyauchi S."/>
            <person name="Poulain J."/>
            <person name="Riccioni C."/>
            <person name="Rubini A."/>
            <person name="Sitrit Y."/>
            <person name="Splivallo R."/>
            <person name="Traeger S."/>
            <person name="Wang M."/>
            <person name="Zifcakova L."/>
            <person name="Wipf D."/>
            <person name="Zambonelli A."/>
            <person name="Paolocci F."/>
            <person name="Nowrousian M."/>
            <person name="Ottonello S."/>
            <person name="Baldrian P."/>
            <person name="Spatafora J.W."/>
            <person name="Henrissat B."/>
            <person name="Nagy L.G."/>
            <person name="Aury J.M."/>
            <person name="Wincker P."/>
            <person name="Grigoriev I.V."/>
            <person name="Bonfante P."/>
            <person name="Martin F.M."/>
        </authorList>
    </citation>
    <scope>NUCLEOTIDE SEQUENCE [LARGE SCALE GENOMIC DNA]</scope>
    <source>
        <strain evidence="3 4">CCBAS932</strain>
    </source>
</reference>